<dbReference type="VEuPathDB" id="FungiDB:ASPGLDRAFT_50244"/>
<sequence length="233" mass="26626">MIVLLTSLLTFVLATLYFTHRSLRSTLHAHHERLLPPSTPTRITSLPADLTAHPENYSIFYDQASRPVPRRLLPDIPLPELLTALLRRNMAAFSHFPQAWLLRLNCPTERGSFCSSYLQKLEFAQGECVCGIYRVAARKEDRVELEMSRGNAVGRLVIGYVVDKRRETVTFLNETVMWCSKDEGTGKLPLENRVVRFFHEMTAWWLMDSGVCYLMDMDGSEGDERVAFGKNGE</sequence>
<name>A0A1L9VCT9_ASPGL</name>
<reference evidence="2" key="1">
    <citation type="journal article" date="2017" name="Genome Biol.">
        <title>Comparative genomics reveals high biological diversity and specific adaptations in the industrially and medically important fungal genus Aspergillus.</title>
        <authorList>
            <person name="de Vries R.P."/>
            <person name="Riley R."/>
            <person name="Wiebenga A."/>
            <person name="Aguilar-Osorio G."/>
            <person name="Amillis S."/>
            <person name="Uchima C.A."/>
            <person name="Anderluh G."/>
            <person name="Asadollahi M."/>
            <person name="Askin M."/>
            <person name="Barry K."/>
            <person name="Battaglia E."/>
            <person name="Bayram O."/>
            <person name="Benocci T."/>
            <person name="Braus-Stromeyer S.A."/>
            <person name="Caldana C."/>
            <person name="Canovas D."/>
            <person name="Cerqueira G.C."/>
            <person name="Chen F."/>
            <person name="Chen W."/>
            <person name="Choi C."/>
            <person name="Clum A."/>
            <person name="Dos Santos R.A."/>
            <person name="Damasio A.R."/>
            <person name="Diallinas G."/>
            <person name="Emri T."/>
            <person name="Fekete E."/>
            <person name="Flipphi M."/>
            <person name="Freyberg S."/>
            <person name="Gallo A."/>
            <person name="Gournas C."/>
            <person name="Habgood R."/>
            <person name="Hainaut M."/>
            <person name="Harispe M.L."/>
            <person name="Henrissat B."/>
            <person name="Hilden K.S."/>
            <person name="Hope R."/>
            <person name="Hossain A."/>
            <person name="Karabika E."/>
            <person name="Karaffa L."/>
            <person name="Karanyi Z."/>
            <person name="Krasevec N."/>
            <person name="Kuo A."/>
            <person name="Kusch H."/>
            <person name="LaButti K."/>
            <person name="Lagendijk E.L."/>
            <person name="Lapidus A."/>
            <person name="Levasseur A."/>
            <person name="Lindquist E."/>
            <person name="Lipzen A."/>
            <person name="Logrieco A.F."/>
            <person name="MacCabe A."/>
            <person name="Maekelae M.R."/>
            <person name="Malavazi I."/>
            <person name="Melin P."/>
            <person name="Meyer V."/>
            <person name="Mielnichuk N."/>
            <person name="Miskei M."/>
            <person name="Molnar A.P."/>
            <person name="Mule G."/>
            <person name="Ngan C.Y."/>
            <person name="Orejas M."/>
            <person name="Orosz E."/>
            <person name="Ouedraogo J.P."/>
            <person name="Overkamp K.M."/>
            <person name="Park H.-S."/>
            <person name="Perrone G."/>
            <person name="Piumi F."/>
            <person name="Punt P.J."/>
            <person name="Ram A.F."/>
            <person name="Ramon A."/>
            <person name="Rauscher S."/>
            <person name="Record E."/>
            <person name="Riano-Pachon D.M."/>
            <person name="Robert V."/>
            <person name="Roehrig J."/>
            <person name="Ruller R."/>
            <person name="Salamov A."/>
            <person name="Salih N.S."/>
            <person name="Samson R.A."/>
            <person name="Sandor E."/>
            <person name="Sanguinetti M."/>
            <person name="Schuetze T."/>
            <person name="Sepcic K."/>
            <person name="Shelest E."/>
            <person name="Sherlock G."/>
            <person name="Sophianopoulou V."/>
            <person name="Squina F.M."/>
            <person name="Sun H."/>
            <person name="Susca A."/>
            <person name="Todd R.B."/>
            <person name="Tsang A."/>
            <person name="Unkles S.E."/>
            <person name="van de Wiele N."/>
            <person name="van Rossen-Uffink D."/>
            <person name="Oliveira J.V."/>
            <person name="Vesth T.C."/>
            <person name="Visser J."/>
            <person name="Yu J.-H."/>
            <person name="Zhou M."/>
            <person name="Andersen M.R."/>
            <person name="Archer D.B."/>
            <person name="Baker S.E."/>
            <person name="Benoit I."/>
            <person name="Brakhage A.A."/>
            <person name="Braus G.H."/>
            <person name="Fischer R."/>
            <person name="Frisvad J.C."/>
            <person name="Goldman G.H."/>
            <person name="Houbraken J."/>
            <person name="Oakley B."/>
            <person name="Pocsi I."/>
            <person name="Scazzocchio C."/>
            <person name="Seiboth B."/>
            <person name="vanKuyk P.A."/>
            <person name="Wortman J."/>
            <person name="Dyer P.S."/>
            <person name="Grigoriev I.V."/>
        </authorList>
    </citation>
    <scope>NUCLEOTIDE SEQUENCE [LARGE SCALE GENOMIC DNA]</scope>
    <source>
        <strain evidence="2">CBS 516.65</strain>
    </source>
</reference>
<dbReference type="RefSeq" id="XP_022398393.1">
    <property type="nucleotide sequence ID" value="XM_022547268.1"/>
</dbReference>
<protein>
    <submittedName>
        <fullName evidence="1">Uncharacterized protein</fullName>
    </submittedName>
</protein>
<dbReference type="EMBL" id="KV878905">
    <property type="protein sequence ID" value="OJJ81695.1"/>
    <property type="molecule type" value="Genomic_DNA"/>
</dbReference>
<proteinExistence type="predicted"/>
<gene>
    <name evidence="1" type="ORF">ASPGLDRAFT_50244</name>
</gene>
<evidence type="ECO:0000313" key="2">
    <source>
        <dbReference type="Proteomes" id="UP000184300"/>
    </source>
</evidence>
<dbReference type="GeneID" id="34463529"/>
<dbReference type="Proteomes" id="UP000184300">
    <property type="component" value="Unassembled WGS sequence"/>
</dbReference>
<evidence type="ECO:0000313" key="1">
    <source>
        <dbReference type="EMBL" id="OJJ81695.1"/>
    </source>
</evidence>
<accession>A0A1L9VCT9</accession>
<keyword evidence="2" id="KW-1185">Reference proteome</keyword>
<dbReference type="OrthoDB" id="5599753at2759"/>
<organism evidence="1 2">
    <name type="scientific">Aspergillus glaucus CBS 516.65</name>
    <dbReference type="NCBI Taxonomy" id="1160497"/>
    <lineage>
        <taxon>Eukaryota</taxon>
        <taxon>Fungi</taxon>
        <taxon>Dikarya</taxon>
        <taxon>Ascomycota</taxon>
        <taxon>Pezizomycotina</taxon>
        <taxon>Eurotiomycetes</taxon>
        <taxon>Eurotiomycetidae</taxon>
        <taxon>Eurotiales</taxon>
        <taxon>Aspergillaceae</taxon>
        <taxon>Aspergillus</taxon>
        <taxon>Aspergillus subgen. Aspergillus</taxon>
    </lineage>
</organism>
<dbReference type="AlphaFoldDB" id="A0A1L9VCT9"/>